<dbReference type="InterPro" id="IPR013762">
    <property type="entry name" value="Integrase-like_cat_sf"/>
</dbReference>
<dbReference type="Pfam" id="PF00589">
    <property type="entry name" value="Phage_integrase"/>
    <property type="match status" value="1"/>
</dbReference>
<dbReference type="PROSITE" id="PS51898">
    <property type="entry name" value="TYR_RECOMBINASE"/>
    <property type="match status" value="1"/>
</dbReference>
<dbReference type="Gene3D" id="1.10.443.10">
    <property type="entry name" value="Intergrase catalytic core"/>
    <property type="match status" value="1"/>
</dbReference>
<gene>
    <name evidence="3" type="ORF">SAMN05216550_123134</name>
</gene>
<dbReference type="InterPro" id="IPR011010">
    <property type="entry name" value="DNA_brk_join_enz"/>
</dbReference>
<keyword evidence="1" id="KW-0233">DNA recombination</keyword>
<protein>
    <submittedName>
        <fullName evidence="3">Site-specific recombinase XerD</fullName>
    </submittedName>
</protein>
<dbReference type="CDD" id="cd00397">
    <property type="entry name" value="DNA_BRE_C"/>
    <property type="match status" value="1"/>
</dbReference>
<name>A0AAQ1JXS3_9BURK</name>
<comment type="caution">
    <text evidence="3">The sequence shown here is derived from an EMBL/GenBank/DDBJ whole genome shotgun (WGS) entry which is preliminary data.</text>
</comment>
<organism evidence="3 4">
    <name type="scientific">Paraburkholderia tropica</name>
    <dbReference type="NCBI Taxonomy" id="92647"/>
    <lineage>
        <taxon>Bacteria</taxon>
        <taxon>Pseudomonadati</taxon>
        <taxon>Pseudomonadota</taxon>
        <taxon>Betaproteobacteria</taxon>
        <taxon>Burkholderiales</taxon>
        <taxon>Burkholderiaceae</taxon>
        <taxon>Paraburkholderia</taxon>
    </lineage>
</organism>
<dbReference type="GO" id="GO:0006310">
    <property type="term" value="P:DNA recombination"/>
    <property type="evidence" value="ECO:0007669"/>
    <property type="project" value="UniProtKB-KW"/>
</dbReference>
<evidence type="ECO:0000259" key="2">
    <source>
        <dbReference type="PROSITE" id="PS51898"/>
    </source>
</evidence>
<dbReference type="EMBL" id="FNZM01000023">
    <property type="protein sequence ID" value="SEK13232.1"/>
    <property type="molecule type" value="Genomic_DNA"/>
</dbReference>
<dbReference type="RefSeq" id="WP_074987119.1">
    <property type="nucleotide sequence ID" value="NZ_CADFGN010000015.1"/>
</dbReference>
<evidence type="ECO:0000256" key="1">
    <source>
        <dbReference type="ARBA" id="ARBA00023172"/>
    </source>
</evidence>
<dbReference type="SUPFAM" id="SSF56349">
    <property type="entry name" value="DNA breaking-rejoining enzymes"/>
    <property type="match status" value="1"/>
</dbReference>
<dbReference type="GO" id="GO:0015074">
    <property type="term" value="P:DNA integration"/>
    <property type="evidence" value="ECO:0007669"/>
    <property type="project" value="InterPro"/>
</dbReference>
<evidence type="ECO:0000313" key="3">
    <source>
        <dbReference type="EMBL" id="SEK13232.1"/>
    </source>
</evidence>
<dbReference type="AlphaFoldDB" id="A0AAQ1JXS3"/>
<dbReference type="Proteomes" id="UP000183529">
    <property type="component" value="Unassembled WGS sequence"/>
</dbReference>
<proteinExistence type="predicted"/>
<dbReference type="GO" id="GO:0003677">
    <property type="term" value="F:DNA binding"/>
    <property type="evidence" value="ECO:0007669"/>
    <property type="project" value="InterPro"/>
</dbReference>
<accession>A0AAQ1JXS3</accession>
<feature type="domain" description="Tyr recombinase" evidence="2">
    <location>
        <begin position="123"/>
        <end position="312"/>
    </location>
</feature>
<reference evidence="3 4" key="1">
    <citation type="submission" date="2016-10" db="EMBL/GenBank/DDBJ databases">
        <authorList>
            <person name="Varghese N."/>
            <person name="Submissions S."/>
        </authorList>
    </citation>
    <scope>NUCLEOTIDE SEQUENCE [LARGE SCALE GENOMIC DNA]</scope>
    <source>
        <strain evidence="3 4">LMG 22274</strain>
    </source>
</reference>
<sequence length="313" mass="34746">MNQNDDDWLHTPDKAFRRWQELDATGAAGRPFSPRSIVQHMAMFERFQRFLATVGTDIRHFGEGHLAAFLDDLGDHCRAETSTALRYAKLVDRLCRHLVDVGLRADNPAAAHARLSPWPAGEPVPIYLDEIADLRLQDALQEWPEGDERGLRNQAAVAVLLATGVTSAEIRRARRAHVIAEGTRWRFLVSAHGARAERLIPVAPFARAVLAAWLRRPAVCDDELLFPLLGPAGSLSDETLWRAVRAALDAQGFAGADRSPRVLRNTFGRRLLIAGRTNEEVSHLMGLASQRTVVRLRATLVATDERLTSQQAP</sequence>
<evidence type="ECO:0000313" key="4">
    <source>
        <dbReference type="Proteomes" id="UP000183529"/>
    </source>
</evidence>
<dbReference type="InterPro" id="IPR002104">
    <property type="entry name" value="Integrase_catalytic"/>
</dbReference>